<comment type="caution">
    <text evidence="1">The sequence shown here is derived from an EMBL/GenBank/DDBJ whole genome shotgun (WGS) entry which is preliminary data.</text>
</comment>
<evidence type="ECO:0000313" key="2">
    <source>
        <dbReference type="Proteomes" id="UP001499863"/>
    </source>
</evidence>
<gene>
    <name evidence="1" type="ORF">GCM10009639_17230</name>
</gene>
<name>A0ABN1XVN5_9ACTN</name>
<reference evidence="1 2" key="1">
    <citation type="journal article" date="2019" name="Int. J. Syst. Evol. Microbiol.">
        <title>The Global Catalogue of Microorganisms (GCM) 10K type strain sequencing project: providing services to taxonomists for standard genome sequencing and annotation.</title>
        <authorList>
            <consortium name="The Broad Institute Genomics Platform"/>
            <consortium name="The Broad Institute Genome Sequencing Center for Infectious Disease"/>
            <person name="Wu L."/>
            <person name="Ma J."/>
        </authorList>
    </citation>
    <scope>NUCLEOTIDE SEQUENCE [LARGE SCALE GENOMIC DNA]</scope>
    <source>
        <strain evidence="1 2">JCM 12393</strain>
    </source>
</reference>
<organism evidence="1 2">
    <name type="scientific">Kitasatospora putterlickiae</name>
    <dbReference type="NCBI Taxonomy" id="221725"/>
    <lineage>
        <taxon>Bacteria</taxon>
        <taxon>Bacillati</taxon>
        <taxon>Actinomycetota</taxon>
        <taxon>Actinomycetes</taxon>
        <taxon>Kitasatosporales</taxon>
        <taxon>Streptomycetaceae</taxon>
        <taxon>Kitasatospora</taxon>
    </lineage>
</organism>
<dbReference type="InterPro" id="IPR036412">
    <property type="entry name" value="HAD-like_sf"/>
</dbReference>
<protein>
    <submittedName>
        <fullName evidence="1">Uncharacterized protein</fullName>
    </submittedName>
</protein>
<sequence>MALARLAAGGRGGGVRGAGLGWKGAPVGGAEWERWAMTVVSAALFGAGWRATSRGAAELPRECAARGWTVVLTAPGPGGAPALTVADPGHDPVRAALDLVDGEPAHAVFVAGSVPEVRAARRAGVACVAVLGAGATAPGLRAAGAVEVHRDAAALLRVLDDSLLARPRAFGDRRPTAATASAGRSG</sequence>
<dbReference type="Gene3D" id="3.40.50.1000">
    <property type="entry name" value="HAD superfamily/HAD-like"/>
    <property type="match status" value="1"/>
</dbReference>
<accession>A0ABN1XVN5</accession>
<proteinExistence type="predicted"/>
<dbReference type="InterPro" id="IPR023214">
    <property type="entry name" value="HAD_sf"/>
</dbReference>
<dbReference type="EMBL" id="BAAAKJ010000085">
    <property type="protein sequence ID" value="GAA1389487.1"/>
    <property type="molecule type" value="Genomic_DNA"/>
</dbReference>
<dbReference type="Proteomes" id="UP001499863">
    <property type="component" value="Unassembled WGS sequence"/>
</dbReference>
<evidence type="ECO:0000313" key="1">
    <source>
        <dbReference type="EMBL" id="GAA1389487.1"/>
    </source>
</evidence>
<keyword evidence="2" id="KW-1185">Reference proteome</keyword>
<dbReference type="SUPFAM" id="SSF56784">
    <property type="entry name" value="HAD-like"/>
    <property type="match status" value="1"/>
</dbReference>